<evidence type="ECO:0000313" key="2">
    <source>
        <dbReference type="Proteomes" id="UP000828941"/>
    </source>
</evidence>
<comment type="caution">
    <text evidence="1">The sequence shown here is derived from an EMBL/GenBank/DDBJ whole genome shotgun (WGS) entry which is preliminary data.</text>
</comment>
<organism evidence="1 2">
    <name type="scientific">Bauhinia variegata</name>
    <name type="common">Purple orchid tree</name>
    <name type="synonym">Phanera variegata</name>
    <dbReference type="NCBI Taxonomy" id="167791"/>
    <lineage>
        <taxon>Eukaryota</taxon>
        <taxon>Viridiplantae</taxon>
        <taxon>Streptophyta</taxon>
        <taxon>Embryophyta</taxon>
        <taxon>Tracheophyta</taxon>
        <taxon>Spermatophyta</taxon>
        <taxon>Magnoliopsida</taxon>
        <taxon>eudicotyledons</taxon>
        <taxon>Gunneridae</taxon>
        <taxon>Pentapetalae</taxon>
        <taxon>rosids</taxon>
        <taxon>fabids</taxon>
        <taxon>Fabales</taxon>
        <taxon>Fabaceae</taxon>
        <taxon>Cercidoideae</taxon>
        <taxon>Cercideae</taxon>
        <taxon>Bauhiniinae</taxon>
        <taxon>Bauhinia</taxon>
    </lineage>
</organism>
<evidence type="ECO:0000313" key="1">
    <source>
        <dbReference type="EMBL" id="KAI4356256.1"/>
    </source>
</evidence>
<keyword evidence="2" id="KW-1185">Reference proteome</keyword>
<name>A0ACB9Q666_BAUVA</name>
<reference evidence="1 2" key="1">
    <citation type="journal article" date="2022" name="DNA Res.">
        <title>Chromosomal-level genome assembly of the orchid tree Bauhinia variegata (Leguminosae; Cercidoideae) supports the allotetraploid origin hypothesis of Bauhinia.</title>
        <authorList>
            <person name="Zhong Y."/>
            <person name="Chen Y."/>
            <person name="Zheng D."/>
            <person name="Pang J."/>
            <person name="Liu Y."/>
            <person name="Luo S."/>
            <person name="Meng S."/>
            <person name="Qian L."/>
            <person name="Wei D."/>
            <person name="Dai S."/>
            <person name="Zhou R."/>
        </authorList>
    </citation>
    <scope>NUCLEOTIDE SEQUENCE [LARGE SCALE GENOMIC DNA]</scope>
    <source>
        <strain evidence="1">BV-YZ2020</strain>
    </source>
</reference>
<dbReference type="EMBL" id="CM039426">
    <property type="protein sequence ID" value="KAI4356256.1"/>
    <property type="molecule type" value="Genomic_DNA"/>
</dbReference>
<protein>
    <submittedName>
        <fullName evidence="1">Uncharacterized protein</fullName>
    </submittedName>
</protein>
<sequence>MARGLILSSQTTTSSVTFLLAPLSKIPPRRCKLSFGSLLHHYHPKPCSLHMPYCIYESSSIQQPVDTSKYKEVFSRRMAMAGVKPHHRIALGVSGGSDSMALCVLSKAWKIAGLNAVSTERNGLIDGLLAIIVDHGLRAESKQEADIVCHRVSEIGIKCEIAHCDWSNGRPKQGHLQEAAREMRYQIFQKVCAEHQIGVLLIAHHADDQAELFILRLSRNSGVLGLAGMPFTSQIFSPHAHSYSQVPMNHGVLLVRPLLEFSKGDMYKICQGGNLDWVEDPTNQSPLFARNRIRMSLNNLPSSTFKSELQALISACRITRSYIDQLCHSLLGEAVVIMKHGYAVINLEILSPSKVVDVCLSKFLSVLLQFISQKQRLIRGSALKLLLDYIRIFPCKKEETNRFRSKPDVIAEMKKGVETAATFNRPIEPGQTCYFMDRFILTLKMSEEICGNGFFDFNKCDMDLGGENQGCCMASVLDNNTVPEVRHMIESDWLYLAKLSKYSSSEKCQQEEIMSANGTKQMVEKVASCLHYVTVSARIALQSLKSIPVAARRSLPVLVSPQGQLLCIPSLDFRHCPRLMVQAEFKPRVPLGGGHSSFILILWLLGPKFEMKKIAPTVPRSQQLKRFKFCNYAEPKSARQDSNSKSNNMLFNVAFLCTTVGEQSLCRYLPIQVDVAVTHFCKSCYLIL</sequence>
<gene>
    <name evidence="1" type="ORF">L6164_000290</name>
</gene>
<dbReference type="Proteomes" id="UP000828941">
    <property type="component" value="Chromosome 1"/>
</dbReference>
<accession>A0ACB9Q666</accession>
<proteinExistence type="predicted"/>